<evidence type="ECO:0000256" key="8">
    <source>
        <dbReference type="ARBA" id="ARBA00022741"/>
    </source>
</evidence>
<evidence type="ECO:0000259" key="15">
    <source>
        <dbReference type="Pfam" id="PF01326"/>
    </source>
</evidence>
<dbReference type="InterPro" id="IPR040442">
    <property type="entry name" value="Pyrv_kinase-like_dom_sf"/>
</dbReference>
<feature type="domain" description="Pyruvate phosphate dikinase AMP/ATP-binding" evidence="15">
    <location>
        <begin position="20"/>
        <end position="341"/>
    </location>
</feature>
<dbReference type="AlphaFoldDB" id="A0A0M0BRJ7"/>
<feature type="domain" description="PEP-utilising enzyme C-terminal" evidence="16">
    <location>
        <begin position="485"/>
        <end position="828"/>
    </location>
</feature>
<dbReference type="SUPFAM" id="SSF52009">
    <property type="entry name" value="Phosphohistidine domain"/>
    <property type="match status" value="1"/>
</dbReference>
<dbReference type="Gene3D" id="3.30.470.20">
    <property type="entry name" value="ATP-grasp fold, B domain"/>
    <property type="match status" value="1"/>
</dbReference>
<proteinExistence type="inferred from homology"/>
<name>A0A0M0BRJ7_9ARCH</name>
<dbReference type="Gene3D" id="3.50.30.10">
    <property type="entry name" value="Phosphohistidine domain"/>
    <property type="match status" value="1"/>
</dbReference>
<evidence type="ECO:0000256" key="7">
    <source>
        <dbReference type="ARBA" id="ARBA00022723"/>
    </source>
</evidence>
<dbReference type="InterPro" id="IPR008279">
    <property type="entry name" value="PEP-util_enz_mobile_dom"/>
</dbReference>
<dbReference type="InterPro" id="IPR013815">
    <property type="entry name" value="ATP_grasp_subdomain_1"/>
</dbReference>
<feature type="domain" description="PEP-utilising enzyme mobile" evidence="14">
    <location>
        <begin position="396"/>
        <end position="462"/>
    </location>
</feature>
<dbReference type="GO" id="GO:0008986">
    <property type="term" value="F:pyruvate, water dikinase activity"/>
    <property type="evidence" value="ECO:0007669"/>
    <property type="project" value="UniProtKB-EC"/>
</dbReference>
<protein>
    <recommendedName>
        <fullName evidence="5">pyruvate, water dikinase</fullName>
        <ecNumber evidence="5">2.7.9.2</ecNumber>
    </recommendedName>
    <alternativeName>
        <fullName evidence="12">Pyruvate, water dikinase</fullName>
    </alternativeName>
</protein>
<dbReference type="Proteomes" id="UP000037237">
    <property type="component" value="Unassembled WGS sequence"/>
</dbReference>
<accession>A0A0M0BRJ7</accession>
<evidence type="ECO:0000259" key="16">
    <source>
        <dbReference type="Pfam" id="PF02896"/>
    </source>
</evidence>
<dbReference type="Pfam" id="PF02896">
    <property type="entry name" value="PEP-utilizers_C"/>
    <property type="match status" value="1"/>
</dbReference>
<evidence type="ECO:0000256" key="6">
    <source>
        <dbReference type="ARBA" id="ARBA00022679"/>
    </source>
</evidence>
<keyword evidence="8" id="KW-0547">Nucleotide-binding</keyword>
<keyword evidence="11" id="KW-0460">Magnesium</keyword>
<sequence>MISEPLIVNIEEDIAADGRLTGGKGANLAKLFHILGKDNVPYSVMVTTEFAKMLLNDPAIVKLVKELDDALDKDDEEEAKKIAKNIVLVIENIKTQPHLIELLENKIKMMKERVGRNRVAVRSSGITEDMATAAFAGQFETYLNVPLDSSNVIKYVLKCIASAFGWRVIDYRQDLRKKKILDMSEADLLTQGLISVVIMTMIDSEKSGVAFSIDPNTGNRNVGVIQGVYGLGEMIVQGKESASWTGFVKEPSVKILGIIPPNDPQQEMMVYDEKTKSNRDISVGVRDPRVLTFDEATQVAKFVTTIENSYNKPMDVEYAVEKGKVFITQARPETVHATRTVLSLYKLKQSPKVAPLYIGIPVGTKIASGVVAKAATPEEAMEEVIAFNKKGLKPMLVTSMTTPDWEVVMSLDKVSALICERGNRTSHAAIVSRERGIPCAVGVVGALNLDDGDKITLDCSGGQARIFEGELPFELQEIELKEIPETVTKILVNIGSPDEALHVSQLPSQGSSLVRIEFVVSSAELHPVFALKADQLGPERWAEDVKKKYPFISSLTAEYIERLKTGVAIIAGAFKPRKIIVRFSDFKTNEYASLPGAVYYDITCSCGKSISLKPQKKCPICDSIEIEVSKVELEFQENNPMIGFRGASRYIDSAFSEAYLLELEAFTEVHKLGLTNAIPMIPFIRTTIEAEKVTELIKNAFNKKDLKIPDIIFMAEVPSVCIIPKTFSKYCNGFSIGSNDLTQLTLGIDRDSEKIAWEFDESNPAVTKSIEMLCEGAHSMNPERTVGICGQAPSDLGKEFLKFLTIHLDSIGVNPDKVVETLLSVKEIETELIATIKRNNKDTAKIAKELGITNGNSKYLIKKFASAV</sequence>
<gene>
    <name evidence="17" type="ORF">AC477_04485</name>
</gene>
<keyword evidence="6" id="KW-0808">Transferase</keyword>
<dbReference type="PANTHER" id="PTHR43030:SF1">
    <property type="entry name" value="PHOSPHOENOLPYRUVATE SYNTHASE"/>
    <property type="match status" value="1"/>
</dbReference>
<evidence type="ECO:0000256" key="3">
    <source>
        <dbReference type="ARBA" id="ARBA00004742"/>
    </source>
</evidence>
<dbReference type="SUPFAM" id="SSF51621">
    <property type="entry name" value="Phosphoenolpyruvate/pyruvate domain"/>
    <property type="match status" value="1"/>
</dbReference>
<dbReference type="EC" id="2.7.9.2" evidence="5"/>
<dbReference type="GO" id="GO:0006094">
    <property type="term" value="P:gluconeogenesis"/>
    <property type="evidence" value="ECO:0007669"/>
    <property type="project" value="UniProtKB-UniPathway"/>
</dbReference>
<evidence type="ECO:0000256" key="11">
    <source>
        <dbReference type="ARBA" id="ARBA00022842"/>
    </source>
</evidence>
<keyword evidence="7" id="KW-0479">Metal-binding</keyword>
<keyword evidence="10" id="KW-0067">ATP-binding</keyword>
<evidence type="ECO:0000256" key="2">
    <source>
        <dbReference type="ARBA" id="ARBA00002988"/>
    </source>
</evidence>
<dbReference type="UniPathway" id="UPA00138"/>
<evidence type="ECO:0000256" key="9">
    <source>
        <dbReference type="ARBA" id="ARBA00022777"/>
    </source>
</evidence>
<evidence type="ECO:0000256" key="1">
    <source>
        <dbReference type="ARBA" id="ARBA00001946"/>
    </source>
</evidence>
<comment type="catalytic activity">
    <reaction evidence="13">
        <text>pyruvate + ATP + H2O = phosphoenolpyruvate + AMP + phosphate + 2 H(+)</text>
        <dbReference type="Rhea" id="RHEA:11364"/>
        <dbReference type="ChEBI" id="CHEBI:15361"/>
        <dbReference type="ChEBI" id="CHEBI:15377"/>
        <dbReference type="ChEBI" id="CHEBI:15378"/>
        <dbReference type="ChEBI" id="CHEBI:30616"/>
        <dbReference type="ChEBI" id="CHEBI:43474"/>
        <dbReference type="ChEBI" id="CHEBI:58702"/>
        <dbReference type="ChEBI" id="CHEBI:456215"/>
        <dbReference type="EC" id="2.7.9.2"/>
    </reaction>
</comment>
<evidence type="ECO:0000256" key="10">
    <source>
        <dbReference type="ARBA" id="ARBA00022840"/>
    </source>
</evidence>
<dbReference type="GO" id="GO:0005524">
    <property type="term" value="F:ATP binding"/>
    <property type="evidence" value="ECO:0007669"/>
    <property type="project" value="UniProtKB-KW"/>
</dbReference>
<dbReference type="InterPro" id="IPR023151">
    <property type="entry name" value="PEP_util_CS"/>
</dbReference>
<dbReference type="InterPro" id="IPR015813">
    <property type="entry name" value="Pyrv/PenolPyrv_kinase-like_dom"/>
</dbReference>
<organism evidence="17 18">
    <name type="scientific">miscellaneous Crenarchaeota group-1 archaeon SG8-32-1</name>
    <dbReference type="NCBI Taxonomy" id="1685124"/>
    <lineage>
        <taxon>Archaea</taxon>
        <taxon>Candidatus Bathyarchaeota</taxon>
        <taxon>MCG-1</taxon>
    </lineage>
</organism>
<dbReference type="PROSITE" id="PS00742">
    <property type="entry name" value="PEP_ENZYMES_2"/>
    <property type="match status" value="1"/>
</dbReference>
<comment type="pathway">
    <text evidence="3">Carbohydrate biosynthesis; gluconeogenesis.</text>
</comment>
<dbReference type="Gene3D" id="3.20.20.60">
    <property type="entry name" value="Phosphoenolpyruvate-binding domains"/>
    <property type="match status" value="1"/>
</dbReference>
<dbReference type="Pfam" id="PF01326">
    <property type="entry name" value="PPDK_N"/>
    <property type="match status" value="1"/>
</dbReference>
<evidence type="ECO:0000313" key="18">
    <source>
        <dbReference type="Proteomes" id="UP000037237"/>
    </source>
</evidence>
<dbReference type="SUPFAM" id="SSF56059">
    <property type="entry name" value="Glutathione synthetase ATP-binding domain-like"/>
    <property type="match status" value="1"/>
</dbReference>
<evidence type="ECO:0000256" key="5">
    <source>
        <dbReference type="ARBA" id="ARBA00011996"/>
    </source>
</evidence>
<evidence type="ECO:0000313" key="17">
    <source>
        <dbReference type="EMBL" id="KON31049.1"/>
    </source>
</evidence>
<keyword evidence="9" id="KW-0418">Kinase</keyword>
<evidence type="ECO:0000259" key="14">
    <source>
        <dbReference type="Pfam" id="PF00391"/>
    </source>
</evidence>
<evidence type="ECO:0000256" key="12">
    <source>
        <dbReference type="ARBA" id="ARBA00033470"/>
    </source>
</evidence>
<comment type="function">
    <text evidence="2">Catalyzes the phosphorylation of pyruvate to phosphoenolpyruvate.</text>
</comment>
<dbReference type="PATRIC" id="fig|1685124.3.peg.890"/>
<dbReference type="Gene3D" id="3.30.1490.20">
    <property type="entry name" value="ATP-grasp fold, A domain"/>
    <property type="match status" value="1"/>
</dbReference>
<dbReference type="GO" id="GO:0046872">
    <property type="term" value="F:metal ion binding"/>
    <property type="evidence" value="ECO:0007669"/>
    <property type="project" value="UniProtKB-KW"/>
</dbReference>
<dbReference type="Pfam" id="PF00391">
    <property type="entry name" value="PEP-utilizers"/>
    <property type="match status" value="1"/>
</dbReference>
<comment type="cofactor">
    <cofactor evidence="1">
        <name>Mg(2+)</name>
        <dbReference type="ChEBI" id="CHEBI:18420"/>
    </cofactor>
</comment>
<comment type="similarity">
    <text evidence="4">Belongs to the PEP-utilizing enzyme family.</text>
</comment>
<dbReference type="InterPro" id="IPR000121">
    <property type="entry name" value="PEP_util_C"/>
</dbReference>
<dbReference type="PANTHER" id="PTHR43030">
    <property type="entry name" value="PHOSPHOENOLPYRUVATE SYNTHASE"/>
    <property type="match status" value="1"/>
</dbReference>
<comment type="caution">
    <text evidence="17">The sequence shown here is derived from an EMBL/GenBank/DDBJ whole genome shotgun (WGS) entry which is preliminary data.</text>
</comment>
<reference evidence="17 18" key="1">
    <citation type="submission" date="2015-06" db="EMBL/GenBank/DDBJ databases">
        <title>New insights into the roles of widespread benthic archaea in carbon and nitrogen cycling.</title>
        <authorList>
            <person name="Lazar C.S."/>
            <person name="Baker B.J."/>
            <person name="Seitz K.W."/>
            <person name="Hyde A.S."/>
            <person name="Dick G.J."/>
            <person name="Hinrichs K.-U."/>
            <person name="Teske A.P."/>
        </authorList>
    </citation>
    <scope>NUCLEOTIDE SEQUENCE [LARGE SCALE GENOMIC DNA]</scope>
    <source>
        <strain evidence="17">SG8-32-1</strain>
    </source>
</reference>
<dbReference type="InterPro" id="IPR006319">
    <property type="entry name" value="PEP_synth"/>
</dbReference>
<dbReference type="EMBL" id="LFWU01000108">
    <property type="protein sequence ID" value="KON31049.1"/>
    <property type="molecule type" value="Genomic_DNA"/>
</dbReference>
<dbReference type="InterPro" id="IPR002192">
    <property type="entry name" value="PPDK_AMP/ATP-bd"/>
</dbReference>
<evidence type="ECO:0000256" key="4">
    <source>
        <dbReference type="ARBA" id="ARBA00007837"/>
    </source>
</evidence>
<evidence type="ECO:0000256" key="13">
    <source>
        <dbReference type="ARBA" id="ARBA00047700"/>
    </source>
</evidence>
<dbReference type="InterPro" id="IPR036637">
    <property type="entry name" value="Phosphohistidine_dom_sf"/>
</dbReference>